<proteinExistence type="predicted"/>
<sequence length="64" mass="7019">MAPSATAPRFYVGNRRDGARLLSSALVIAGAGLVRIDHPVGRAVALVAGLLSLYWWRCYRQLKH</sequence>
<keyword evidence="1" id="KW-0812">Transmembrane</keyword>
<evidence type="ECO:0000313" key="2">
    <source>
        <dbReference type="EMBL" id="MEA5392732.1"/>
    </source>
</evidence>
<keyword evidence="1" id="KW-0472">Membrane</keyword>
<feature type="transmembrane region" description="Helical" evidence="1">
    <location>
        <begin position="40"/>
        <end position="56"/>
    </location>
</feature>
<evidence type="ECO:0000256" key="1">
    <source>
        <dbReference type="SAM" id="Phobius"/>
    </source>
</evidence>
<accession>A0ABU5RYA9</accession>
<dbReference type="Proteomes" id="UP001304461">
    <property type="component" value="Unassembled WGS sequence"/>
</dbReference>
<protein>
    <submittedName>
        <fullName evidence="2">Uncharacterized protein</fullName>
    </submittedName>
</protein>
<keyword evidence="1" id="KW-1133">Transmembrane helix</keyword>
<name>A0ABU5RYA9_9CYAN</name>
<keyword evidence="3" id="KW-1185">Reference proteome</keyword>
<organism evidence="2 3">
    <name type="scientific">Cyanobium gracile UHCC 0139</name>
    <dbReference type="NCBI Taxonomy" id="3110308"/>
    <lineage>
        <taxon>Bacteria</taxon>
        <taxon>Bacillati</taxon>
        <taxon>Cyanobacteriota</taxon>
        <taxon>Cyanophyceae</taxon>
        <taxon>Synechococcales</taxon>
        <taxon>Prochlorococcaceae</taxon>
        <taxon>Cyanobium</taxon>
    </lineage>
</organism>
<dbReference type="EMBL" id="JAYGHX010000015">
    <property type="protein sequence ID" value="MEA5392732.1"/>
    <property type="molecule type" value="Genomic_DNA"/>
</dbReference>
<gene>
    <name evidence="2" type="ORF">VB738_15830</name>
</gene>
<dbReference type="RefSeq" id="WP_323306653.1">
    <property type="nucleotide sequence ID" value="NZ_JAYGHX010000015.1"/>
</dbReference>
<reference evidence="2 3" key="1">
    <citation type="submission" date="2023-12" db="EMBL/GenBank/DDBJ databases">
        <title>Baltic Sea Cyanobacteria.</title>
        <authorList>
            <person name="Delbaje E."/>
            <person name="Fewer D.P."/>
            <person name="Shishido T.K."/>
        </authorList>
    </citation>
    <scope>NUCLEOTIDE SEQUENCE [LARGE SCALE GENOMIC DNA]</scope>
    <source>
        <strain evidence="2 3">UHCC 0139</strain>
    </source>
</reference>
<evidence type="ECO:0000313" key="3">
    <source>
        <dbReference type="Proteomes" id="UP001304461"/>
    </source>
</evidence>
<comment type="caution">
    <text evidence="2">The sequence shown here is derived from an EMBL/GenBank/DDBJ whole genome shotgun (WGS) entry which is preliminary data.</text>
</comment>